<organism evidence="1 2">
    <name type="scientific">Shimia abyssi</name>
    <dbReference type="NCBI Taxonomy" id="1662395"/>
    <lineage>
        <taxon>Bacteria</taxon>
        <taxon>Pseudomonadati</taxon>
        <taxon>Pseudomonadota</taxon>
        <taxon>Alphaproteobacteria</taxon>
        <taxon>Rhodobacterales</taxon>
        <taxon>Roseobacteraceae</taxon>
    </lineage>
</organism>
<gene>
    <name evidence="1" type="ORF">CLV88_101760</name>
</gene>
<name>A0A2P8FKT6_9RHOB</name>
<dbReference type="RefSeq" id="WP_165798795.1">
    <property type="nucleotide sequence ID" value="NZ_PYGJ01000001.1"/>
</dbReference>
<dbReference type="Proteomes" id="UP000240418">
    <property type="component" value="Unassembled WGS sequence"/>
</dbReference>
<dbReference type="PROSITE" id="PS51257">
    <property type="entry name" value="PROKAR_LIPOPROTEIN"/>
    <property type="match status" value="1"/>
</dbReference>
<evidence type="ECO:0000313" key="2">
    <source>
        <dbReference type="Proteomes" id="UP000240418"/>
    </source>
</evidence>
<evidence type="ECO:0000313" key="1">
    <source>
        <dbReference type="EMBL" id="PSL22333.1"/>
    </source>
</evidence>
<dbReference type="Pfam" id="PF11720">
    <property type="entry name" value="Inhibitor_I78"/>
    <property type="match status" value="1"/>
</dbReference>
<proteinExistence type="predicted"/>
<protein>
    <submittedName>
        <fullName evidence="1">Peptidase inhibitor I78 family protein</fullName>
    </submittedName>
</protein>
<sequence length="100" mass="10526">MRPIYIFALSMGLVAGCGSPEPEAEAVATASDAPLVGASSCNEDVFAPLVGRSLDVLDTIEIPEKTRVIAPGAIVTTEYLPQRLNVEHNDRGAITKAWCG</sequence>
<dbReference type="EMBL" id="PYGJ01000001">
    <property type="protein sequence ID" value="PSL22333.1"/>
    <property type="molecule type" value="Genomic_DNA"/>
</dbReference>
<keyword evidence="2" id="KW-1185">Reference proteome</keyword>
<accession>A0A2P8FKT6</accession>
<dbReference type="InterPro" id="IPR021719">
    <property type="entry name" value="Prot_inh_I78"/>
</dbReference>
<reference evidence="1 2" key="1">
    <citation type="submission" date="2018-03" db="EMBL/GenBank/DDBJ databases">
        <title>Genomic Encyclopedia of Archaeal and Bacterial Type Strains, Phase II (KMG-II): from individual species to whole genera.</title>
        <authorList>
            <person name="Goeker M."/>
        </authorList>
    </citation>
    <scope>NUCLEOTIDE SEQUENCE [LARGE SCALE GENOMIC DNA]</scope>
    <source>
        <strain evidence="1 2">DSM 100673</strain>
    </source>
</reference>
<dbReference type="Gene3D" id="3.30.10.10">
    <property type="entry name" value="Trypsin Inhibitor V, subunit A"/>
    <property type="match status" value="1"/>
</dbReference>
<dbReference type="AlphaFoldDB" id="A0A2P8FKT6"/>
<comment type="caution">
    <text evidence="1">The sequence shown here is derived from an EMBL/GenBank/DDBJ whole genome shotgun (WGS) entry which is preliminary data.</text>
</comment>